<dbReference type="EMBL" id="ARZA01000268">
    <property type="protein sequence ID" value="EOC99535.1"/>
    <property type="molecule type" value="Genomic_DNA"/>
</dbReference>
<evidence type="ECO:0000256" key="1">
    <source>
        <dbReference type="SAM" id="Coils"/>
    </source>
</evidence>
<dbReference type="eggNOG" id="ENOG5032Y5Z">
    <property type="taxonomic scope" value="Bacteria"/>
</dbReference>
<keyword evidence="1" id="KW-0175">Coiled coil</keyword>
<evidence type="ECO:0000313" key="2">
    <source>
        <dbReference type="EMBL" id="EOC99535.1"/>
    </source>
</evidence>
<dbReference type="Proteomes" id="UP000013378">
    <property type="component" value="Unassembled WGS sequence"/>
</dbReference>
<dbReference type="OrthoDB" id="2381664at2"/>
<gene>
    <name evidence="2" type="ORF">L21TH_2447</name>
</gene>
<proteinExistence type="predicted"/>
<dbReference type="RefSeq" id="WP_006316965.1">
    <property type="nucleotide sequence ID" value="NZ_ARZA01000268.1"/>
</dbReference>
<reference evidence="2 3" key="1">
    <citation type="journal article" date="2015" name="Geomicrobiol. J.">
        <title>Caldisalinibacter kiritimatiensis gen. nov., sp. nov., a moderately thermohalophilic thiosulfate-reducing bacterium from a hypersaline microbial mat.</title>
        <authorList>
            <person name="Ben Hania W."/>
            <person name="Joseph M."/>
            <person name="Fiebig A."/>
            <person name="Bunk B."/>
            <person name="Klenk H.-P."/>
            <person name="Fardeau M.-L."/>
            <person name="Spring S."/>
        </authorList>
    </citation>
    <scope>NUCLEOTIDE SEQUENCE [LARGE SCALE GENOMIC DNA]</scope>
    <source>
        <strain evidence="2 3">L21-TH-D2</strain>
    </source>
</reference>
<accession>R1CLH8</accession>
<dbReference type="AlphaFoldDB" id="R1CLH8"/>
<name>R1CLH8_9FIRM</name>
<comment type="caution">
    <text evidence="2">The sequence shown here is derived from an EMBL/GenBank/DDBJ whole genome shotgun (WGS) entry which is preliminary data.</text>
</comment>
<keyword evidence="3" id="KW-1185">Reference proteome</keyword>
<protein>
    <submittedName>
        <fullName evidence="2">Uncharacterized protein</fullName>
    </submittedName>
</protein>
<sequence>MKRIWQNKKAISLVFIGAILVLSYGIALADVTEPGSESDPLVTLSYVEKRIEQLKYYIEQRITEVTEITATNSDQINSILEENEQLKDRIDKLEEKLQQENTTSHSDCASVGLEVVELRNGQKLIGQAGTEIILRGGKAKAIAGELGGLSDVTGAIDIKMDQDIPPNHLLIIPRSDGRGVYVEEYAIFMVRGKYEIK</sequence>
<feature type="coiled-coil region" evidence="1">
    <location>
        <begin position="76"/>
        <end position="103"/>
    </location>
</feature>
<dbReference type="STRING" id="1304284.L21TH_2447"/>
<evidence type="ECO:0000313" key="3">
    <source>
        <dbReference type="Proteomes" id="UP000013378"/>
    </source>
</evidence>
<organism evidence="2 3">
    <name type="scientific">Caldisalinibacter kiritimatiensis</name>
    <dbReference type="NCBI Taxonomy" id="1304284"/>
    <lineage>
        <taxon>Bacteria</taxon>
        <taxon>Bacillati</taxon>
        <taxon>Bacillota</taxon>
        <taxon>Tissierellia</taxon>
        <taxon>Tissierellales</taxon>
        <taxon>Thermohalobacteraceae</taxon>
        <taxon>Caldisalinibacter</taxon>
    </lineage>
</organism>